<dbReference type="PANTHER" id="PTHR31104">
    <property type="entry name" value="PEPTIDE-N4-(N-ACETYL-BETA-GLUCOSAMINYL)ASPARAGINE AMIDASE A PROTEIN"/>
    <property type="match status" value="1"/>
</dbReference>
<keyword evidence="4" id="KW-1185">Reference proteome</keyword>
<dbReference type="Proteomes" id="UP000799118">
    <property type="component" value="Unassembled WGS sequence"/>
</dbReference>
<feature type="signal peptide" evidence="1">
    <location>
        <begin position="1"/>
        <end position="21"/>
    </location>
</feature>
<gene>
    <name evidence="3" type="ORF">BT96DRAFT_977675</name>
</gene>
<protein>
    <recommendedName>
        <fullName evidence="2">Peptide N-acetyl-beta-D-glucosaminyl asparaginase amidase A N-terminal domain-containing protein</fullName>
    </recommendedName>
</protein>
<evidence type="ECO:0000313" key="3">
    <source>
        <dbReference type="EMBL" id="KAE9396035.1"/>
    </source>
</evidence>
<proteinExistence type="predicted"/>
<evidence type="ECO:0000256" key="1">
    <source>
        <dbReference type="SAM" id="SignalP"/>
    </source>
</evidence>
<feature type="domain" description="Peptide N-acetyl-beta-D-glucosaminyl asparaginase amidase A N-terminal" evidence="2">
    <location>
        <begin position="38"/>
        <end position="358"/>
    </location>
</feature>
<dbReference type="InterPro" id="IPR056948">
    <property type="entry name" value="PNGaseA_N"/>
</dbReference>
<organism evidence="3 4">
    <name type="scientific">Gymnopus androsaceus JB14</name>
    <dbReference type="NCBI Taxonomy" id="1447944"/>
    <lineage>
        <taxon>Eukaryota</taxon>
        <taxon>Fungi</taxon>
        <taxon>Dikarya</taxon>
        <taxon>Basidiomycota</taxon>
        <taxon>Agaricomycotina</taxon>
        <taxon>Agaricomycetes</taxon>
        <taxon>Agaricomycetidae</taxon>
        <taxon>Agaricales</taxon>
        <taxon>Marasmiineae</taxon>
        <taxon>Omphalotaceae</taxon>
        <taxon>Gymnopus</taxon>
    </lineage>
</organism>
<dbReference type="EMBL" id="ML769520">
    <property type="protein sequence ID" value="KAE9396035.1"/>
    <property type="molecule type" value="Genomic_DNA"/>
</dbReference>
<feature type="chain" id="PRO_5025661647" description="Peptide N-acetyl-beta-D-glucosaminyl asparaginase amidase A N-terminal domain-containing protein" evidence="1">
    <location>
        <begin position="22"/>
        <end position="578"/>
    </location>
</feature>
<dbReference type="OrthoDB" id="1612078at2759"/>
<dbReference type="AlphaFoldDB" id="A0A6A4HGI3"/>
<dbReference type="InterPro" id="IPR021102">
    <property type="entry name" value="PNGase_A"/>
</dbReference>
<dbReference type="Pfam" id="PF25156">
    <property type="entry name" value="PNGase_A_C"/>
    <property type="match status" value="1"/>
</dbReference>
<name>A0A6A4HGI3_9AGAR</name>
<reference evidence="3" key="1">
    <citation type="journal article" date="2019" name="Environ. Microbiol.">
        <title>Fungal ecological strategies reflected in gene transcription - a case study of two litter decomposers.</title>
        <authorList>
            <person name="Barbi F."/>
            <person name="Kohler A."/>
            <person name="Barry K."/>
            <person name="Baskaran P."/>
            <person name="Daum C."/>
            <person name="Fauchery L."/>
            <person name="Ihrmark K."/>
            <person name="Kuo A."/>
            <person name="LaButti K."/>
            <person name="Lipzen A."/>
            <person name="Morin E."/>
            <person name="Grigoriev I.V."/>
            <person name="Henrissat B."/>
            <person name="Lindahl B."/>
            <person name="Martin F."/>
        </authorList>
    </citation>
    <scope>NUCLEOTIDE SEQUENCE</scope>
    <source>
        <strain evidence="3">JB14</strain>
    </source>
</reference>
<accession>A0A6A4HGI3</accession>
<dbReference type="PROSITE" id="PS51257">
    <property type="entry name" value="PROKAR_LIPOPROTEIN"/>
    <property type="match status" value="1"/>
</dbReference>
<keyword evidence="1" id="KW-0732">Signal</keyword>
<sequence length="578" mass="61527">MRYGPLLISLSLASTLSSCLAQVLVDFQVAQPPPVPLEAETCTIQLFGRDFGNSFGDPEVVEFTPPTDCGDVGSWAAITLNFTVTANGTQFDRLGIFTFQNVEIWRTSTPEPLPDGIIWTYIKDVTKYIPLFAESGTFILELDNLLETGLNGVYSTVLEATFYASSPAIPAAPTSNVIIPISAASNTTDTSADASVSPAFSTNVTVPQNSVAAYAEIYASGNGDEEFWYFNVPNAFLDDLPSGFTFGDGPFREARLLIDGKVAGTAFPYPVIFTGGILPTAWSPITSYGALDLPTYVLDVTTFLPLITDGLAHNFTIDVISAEADGAINQNWFISALLQVVTSSTTSSPTTGNMTVYEAEDFPVSTAAATVSENGDVVITVTANRTIHIESDVCSDGTCETVIFDQSLQYTNVQTYLEDFDIQNVLQTTTGTVSSTHNGVVVLKDDYSFPFAINITSLNSEGSTFEATFDHSYNRDLLPAPFLLGSTITERQIAGGFFEETSAGNSGNGTSNNTFSYVDTAGNTFDRTVSAVDGVITSNVVSGTLADTEQGPISQSPLQEFTGAFAVARLPGGRTVGI</sequence>
<evidence type="ECO:0000313" key="4">
    <source>
        <dbReference type="Proteomes" id="UP000799118"/>
    </source>
</evidence>
<evidence type="ECO:0000259" key="2">
    <source>
        <dbReference type="Pfam" id="PF12222"/>
    </source>
</evidence>
<dbReference type="Pfam" id="PF12222">
    <property type="entry name" value="PNGaseA"/>
    <property type="match status" value="1"/>
</dbReference>